<dbReference type="RefSeq" id="WP_188361866.1">
    <property type="nucleotide sequence ID" value="NZ_BMFG01000004.1"/>
</dbReference>
<dbReference type="AlphaFoldDB" id="A0A917DCL0"/>
<dbReference type="InterPro" id="IPR045078">
    <property type="entry name" value="TST/MPST-like"/>
</dbReference>
<dbReference type="CDD" id="cd01449">
    <property type="entry name" value="TST_Repeat_2"/>
    <property type="match status" value="1"/>
</dbReference>
<dbReference type="SUPFAM" id="SSF52821">
    <property type="entry name" value="Rhodanese/Cell cycle control phosphatase"/>
    <property type="match status" value="2"/>
</dbReference>
<dbReference type="EMBL" id="BMFG01000004">
    <property type="protein sequence ID" value="GGD25370.1"/>
    <property type="molecule type" value="Genomic_DNA"/>
</dbReference>
<reference evidence="4" key="1">
    <citation type="journal article" date="2014" name="Int. J. Syst. Evol. Microbiol.">
        <title>Complete genome sequence of Corynebacterium casei LMG S-19264T (=DSM 44701T), isolated from a smear-ripened cheese.</title>
        <authorList>
            <consortium name="US DOE Joint Genome Institute (JGI-PGF)"/>
            <person name="Walter F."/>
            <person name="Albersmeier A."/>
            <person name="Kalinowski J."/>
            <person name="Ruckert C."/>
        </authorList>
    </citation>
    <scope>NUCLEOTIDE SEQUENCE</scope>
    <source>
        <strain evidence="4">CGMCC 1.12506</strain>
    </source>
</reference>
<keyword evidence="5" id="KW-1185">Reference proteome</keyword>
<evidence type="ECO:0000259" key="3">
    <source>
        <dbReference type="PROSITE" id="PS50206"/>
    </source>
</evidence>
<gene>
    <name evidence="4" type="ORF">GCM10011343_14370</name>
</gene>
<dbReference type="Pfam" id="PF00581">
    <property type="entry name" value="Rhodanese"/>
    <property type="match status" value="2"/>
</dbReference>
<dbReference type="Proteomes" id="UP000625735">
    <property type="component" value="Unassembled WGS sequence"/>
</dbReference>
<evidence type="ECO:0000256" key="1">
    <source>
        <dbReference type="ARBA" id="ARBA00022679"/>
    </source>
</evidence>
<comment type="caution">
    <text evidence="4">The sequence shown here is derived from an EMBL/GenBank/DDBJ whole genome shotgun (WGS) entry which is preliminary data.</text>
</comment>
<name>A0A917DCL0_9FLAO</name>
<protein>
    <submittedName>
        <fullName evidence="4">Sulfurtransferase</fullName>
    </submittedName>
</protein>
<proteinExistence type="predicted"/>
<dbReference type="Gene3D" id="3.40.250.10">
    <property type="entry name" value="Rhodanese-like domain"/>
    <property type="match status" value="2"/>
</dbReference>
<dbReference type="GO" id="GO:0004792">
    <property type="term" value="F:thiosulfate-cyanide sulfurtransferase activity"/>
    <property type="evidence" value="ECO:0007669"/>
    <property type="project" value="TreeGrafter"/>
</dbReference>
<organism evidence="4 5">
    <name type="scientific">Flavobacterium orientale</name>
    <dbReference type="NCBI Taxonomy" id="1756020"/>
    <lineage>
        <taxon>Bacteria</taxon>
        <taxon>Pseudomonadati</taxon>
        <taxon>Bacteroidota</taxon>
        <taxon>Flavobacteriia</taxon>
        <taxon>Flavobacteriales</taxon>
        <taxon>Flavobacteriaceae</taxon>
        <taxon>Flavobacterium</taxon>
    </lineage>
</organism>
<dbReference type="CDD" id="cd01448">
    <property type="entry name" value="TST_Repeat_1"/>
    <property type="match status" value="1"/>
</dbReference>
<evidence type="ECO:0000313" key="4">
    <source>
        <dbReference type="EMBL" id="GGD25370.1"/>
    </source>
</evidence>
<evidence type="ECO:0000256" key="2">
    <source>
        <dbReference type="ARBA" id="ARBA00022737"/>
    </source>
</evidence>
<reference evidence="4" key="2">
    <citation type="submission" date="2020-09" db="EMBL/GenBank/DDBJ databases">
        <authorList>
            <person name="Sun Q."/>
            <person name="Zhou Y."/>
        </authorList>
    </citation>
    <scope>NUCLEOTIDE SEQUENCE</scope>
    <source>
        <strain evidence="4">CGMCC 1.12506</strain>
    </source>
</reference>
<dbReference type="PANTHER" id="PTHR11364:SF27">
    <property type="entry name" value="SULFURTRANSFERASE"/>
    <property type="match status" value="1"/>
</dbReference>
<dbReference type="InterPro" id="IPR036873">
    <property type="entry name" value="Rhodanese-like_dom_sf"/>
</dbReference>
<dbReference type="InterPro" id="IPR001763">
    <property type="entry name" value="Rhodanese-like_dom"/>
</dbReference>
<dbReference type="PROSITE" id="PS50206">
    <property type="entry name" value="RHODANESE_3"/>
    <property type="match status" value="2"/>
</dbReference>
<accession>A0A917DCL0</accession>
<keyword evidence="2" id="KW-0677">Repeat</keyword>
<feature type="domain" description="Rhodanese" evidence="3">
    <location>
        <begin position="168"/>
        <end position="281"/>
    </location>
</feature>
<sequence>MLNKVTPLIQVYELKELGNSENLVILDVSNGKDAKSNYNKKHLDGAIFVDLNSQLTHIKMDVSIGGRHPLPSVEYFSKLLASLGITPEKHIVLYDGKNGSNAAARMWWMLKSIGHKKVQVLNGGLQEAERHNYPTNSKEEFSIPTKEYKIENWKLPLATIDEVEKASNNQDYLIIDVREATRYNGGFEPIDLISGHIPNAINIPFSTNLDENGLFLSPKLLKEKYSNVFENKNSNKIIVHCGSGVTACHTLLAMDYAGFEIPKLYVGSWSEWSRNNKSIATNQSI</sequence>
<evidence type="ECO:0000313" key="5">
    <source>
        <dbReference type="Proteomes" id="UP000625735"/>
    </source>
</evidence>
<dbReference type="PANTHER" id="PTHR11364">
    <property type="entry name" value="THIOSULFATE SULFERTANSFERASE"/>
    <property type="match status" value="1"/>
</dbReference>
<feature type="domain" description="Rhodanese" evidence="3">
    <location>
        <begin position="19"/>
        <end position="137"/>
    </location>
</feature>
<keyword evidence="1" id="KW-0808">Transferase</keyword>
<dbReference type="SMART" id="SM00450">
    <property type="entry name" value="RHOD"/>
    <property type="match status" value="2"/>
</dbReference>